<accession>A0A518G9C3</accession>
<evidence type="ECO:0000313" key="1">
    <source>
        <dbReference type="EMBL" id="QDV25170.1"/>
    </source>
</evidence>
<dbReference type="Proteomes" id="UP000318017">
    <property type="component" value="Chromosome"/>
</dbReference>
<name>A0A518G9C3_9BACT</name>
<keyword evidence="2" id="KW-1185">Reference proteome</keyword>
<dbReference type="EMBL" id="CP036298">
    <property type="protein sequence ID" value="QDV25170.1"/>
    <property type="molecule type" value="Genomic_DNA"/>
</dbReference>
<dbReference type="AlphaFoldDB" id="A0A518G9C3"/>
<organism evidence="1 2">
    <name type="scientific">Aureliella helgolandensis</name>
    <dbReference type="NCBI Taxonomy" id="2527968"/>
    <lineage>
        <taxon>Bacteria</taxon>
        <taxon>Pseudomonadati</taxon>
        <taxon>Planctomycetota</taxon>
        <taxon>Planctomycetia</taxon>
        <taxon>Pirellulales</taxon>
        <taxon>Pirellulaceae</taxon>
        <taxon>Aureliella</taxon>
    </lineage>
</organism>
<dbReference type="KEGG" id="ahel:Q31a_34930"/>
<evidence type="ECO:0000313" key="2">
    <source>
        <dbReference type="Proteomes" id="UP000318017"/>
    </source>
</evidence>
<protein>
    <submittedName>
        <fullName evidence="1">Uncharacterized protein</fullName>
    </submittedName>
</protein>
<gene>
    <name evidence="1" type="ORF">Q31a_34930</name>
</gene>
<sequence>MATMLPEAWADYNQRIGVSGEADCGNPVLFAQKWLDKGG</sequence>
<proteinExistence type="predicted"/>
<reference evidence="1 2" key="1">
    <citation type="submission" date="2019-02" db="EMBL/GenBank/DDBJ databases">
        <title>Deep-cultivation of Planctomycetes and their phenomic and genomic characterization uncovers novel biology.</title>
        <authorList>
            <person name="Wiegand S."/>
            <person name="Jogler M."/>
            <person name="Boedeker C."/>
            <person name="Pinto D."/>
            <person name="Vollmers J."/>
            <person name="Rivas-Marin E."/>
            <person name="Kohn T."/>
            <person name="Peeters S.H."/>
            <person name="Heuer A."/>
            <person name="Rast P."/>
            <person name="Oberbeckmann S."/>
            <person name="Bunk B."/>
            <person name="Jeske O."/>
            <person name="Meyerdierks A."/>
            <person name="Storesund J.E."/>
            <person name="Kallscheuer N."/>
            <person name="Luecker S."/>
            <person name="Lage O.M."/>
            <person name="Pohl T."/>
            <person name="Merkel B.J."/>
            <person name="Hornburger P."/>
            <person name="Mueller R.-W."/>
            <person name="Bruemmer F."/>
            <person name="Labrenz M."/>
            <person name="Spormann A.M."/>
            <person name="Op den Camp H."/>
            <person name="Overmann J."/>
            <person name="Amann R."/>
            <person name="Jetten M.S.M."/>
            <person name="Mascher T."/>
            <person name="Medema M.H."/>
            <person name="Devos D.P."/>
            <person name="Kaster A.-K."/>
            <person name="Ovreas L."/>
            <person name="Rohde M."/>
            <person name="Galperin M.Y."/>
            <person name="Jogler C."/>
        </authorList>
    </citation>
    <scope>NUCLEOTIDE SEQUENCE [LARGE SCALE GENOMIC DNA]</scope>
    <source>
        <strain evidence="1 2">Q31a</strain>
    </source>
</reference>